<reference evidence="1 2" key="1">
    <citation type="submission" date="2018-06" db="EMBL/GenBank/DDBJ databases">
        <authorList>
            <consortium name="Pathogen Informatics"/>
            <person name="Doyle S."/>
        </authorList>
    </citation>
    <scope>NUCLEOTIDE SEQUENCE [LARGE SCALE GENOMIC DNA]</scope>
    <source>
        <strain evidence="2">NCTC 11297</strain>
    </source>
</reference>
<name>A0A379ANF2_AVIAV</name>
<keyword evidence="2" id="KW-1185">Reference proteome</keyword>
<gene>
    <name evidence="1" type="ORF">NCTC11297_00112</name>
</gene>
<proteinExistence type="predicted"/>
<dbReference type="GeneID" id="300132338"/>
<dbReference type="AlphaFoldDB" id="A0A379ANF2"/>
<protein>
    <submittedName>
        <fullName evidence="1">Uncharacterized protein</fullName>
    </submittedName>
</protein>
<accession>A0A379ANF2</accession>
<dbReference type="RefSeq" id="WP_115248587.1">
    <property type="nucleotide sequence ID" value="NZ_JBMMGV010000013.1"/>
</dbReference>
<sequence length="109" mass="13098">MLANLQFHNRFISFVYHRILSEESKKELERQLTDNIRKTIFLRKQARKFFVKRKPQNVVIFVYAEKGNFVIKAFQFGKTDLLTGNKKAHLTTIEKILSEKTDLEIRQYY</sequence>
<evidence type="ECO:0000313" key="2">
    <source>
        <dbReference type="Proteomes" id="UP000255098"/>
    </source>
</evidence>
<organism evidence="1 2">
    <name type="scientific">Avibacterium avium</name>
    <name type="common">Pasteurella avium</name>
    <dbReference type="NCBI Taxonomy" id="751"/>
    <lineage>
        <taxon>Bacteria</taxon>
        <taxon>Pseudomonadati</taxon>
        <taxon>Pseudomonadota</taxon>
        <taxon>Gammaproteobacteria</taxon>
        <taxon>Pasteurellales</taxon>
        <taxon>Pasteurellaceae</taxon>
        <taxon>Avibacterium</taxon>
    </lineage>
</organism>
<evidence type="ECO:0000313" key="1">
    <source>
        <dbReference type="EMBL" id="SUB23124.1"/>
    </source>
</evidence>
<dbReference type="Proteomes" id="UP000255098">
    <property type="component" value="Unassembled WGS sequence"/>
</dbReference>
<dbReference type="EMBL" id="UGSP01000001">
    <property type="protein sequence ID" value="SUB23124.1"/>
    <property type="molecule type" value="Genomic_DNA"/>
</dbReference>